<feature type="region of interest" description="Disordered" evidence="1">
    <location>
        <begin position="67"/>
        <end position="170"/>
    </location>
</feature>
<dbReference type="AlphaFoldDB" id="A0A5N6KDY2"/>
<organism evidence="3 4">
    <name type="scientific">Monilinia laxa</name>
    <name type="common">Brown rot fungus</name>
    <name type="synonym">Sclerotinia laxa</name>
    <dbReference type="NCBI Taxonomy" id="61186"/>
    <lineage>
        <taxon>Eukaryota</taxon>
        <taxon>Fungi</taxon>
        <taxon>Dikarya</taxon>
        <taxon>Ascomycota</taxon>
        <taxon>Pezizomycotina</taxon>
        <taxon>Leotiomycetes</taxon>
        <taxon>Helotiales</taxon>
        <taxon>Sclerotiniaceae</taxon>
        <taxon>Monilinia</taxon>
    </lineage>
</organism>
<evidence type="ECO:0000256" key="1">
    <source>
        <dbReference type="SAM" id="MobiDB-lite"/>
    </source>
</evidence>
<keyword evidence="4" id="KW-1185">Reference proteome</keyword>
<accession>A0A5N6KDY2</accession>
<keyword evidence="2" id="KW-1133">Transmembrane helix</keyword>
<dbReference type="EMBL" id="VIGI01000003">
    <property type="protein sequence ID" value="KAB8302006.1"/>
    <property type="molecule type" value="Genomic_DNA"/>
</dbReference>
<reference evidence="3 4" key="1">
    <citation type="submission" date="2019-06" db="EMBL/GenBank/DDBJ databases">
        <title>Genome Sequence of the Brown Rot Fungal Pathogen Monilinia laxa.</title>
        <authorList>
            <person name="De Miccolis Angelini R.M."/>
            <person name="Landi L."/>
            <person name="Abate D."/>
            <person name="Pollastro S."/>
            <person name="Romanazzi G."/>
            <person name="Faretra F."/>
        </authorList>
    </citation>
    <scope>NUCLEOTIDE SEQUENCE [LARGE SCALE GENOMIC DNA]</scope>
    <source>
        <strain evidence="3 4">Mlax316</strain>
    </source>
</reference>
<feature type="compositionally biased region" description="Basic and acidic residues" evidence="1">
    <location>
        <begin position="80"/>
        <end position="102"/>
    </location>
</feature>
<name>A0A5N6KDY2_MONLA</name>
<keyword evidence="2" id="KW-0472">Membrane</keyword>
<gene>
    <name evidence="3" type="ORF">EYC80_005459</name>
</gene>
<protein>
    <submittedName>
        <fullName evidence="3">Uncharacterized protein</fullName>
    </submittedName>
</protein>
<evidence type="ECO:0000256" key="2">
    <source>
        <dbReference type="SAM" id="Phobius"/>
    </source>
</evidence>
<evidence type="ECO:0000313" key="3">
    <source>
        <dbReference type="EMBL" id="KAB8302006.1"/>
    </source>
</evidence>
<feature type="compositionally biased region" description="Basic and acidic residues" evidence="1">
    <location>
        <begin position="145"/>
        <end position="170"/>
    </location>
</feature>
<proteinExistence type="predicted"/>
<dbReference type="OrthoDB" id="10613657at2759"/>
<comment type="caution">
    <text evidence="3">The sequence shown here is derived from an EMBL/GenBank/DDBJ whole genome shotgun (WGS) entry which is preliminary data.</text>
</comment>
<dbReference type="Proteomes" id="UP000326757">
    <property type="component" value="Unassembled WGS sequence"/>
</dbReference>
<feature type="transmembrane region" description="Helical" evidence="2">
    <location>
        <begin position="20"/>
        <end position="43"/>
    </location>
</feature>
<keyword evidence="2" id="KW-0812">Transmembrane</keyword>
<evidence type="ECO:0000313" key="4">
    <source>
        <dbReference type="Proteomes" id="UP000326757"/>
    </source>
</evidence>
<sequence length="170" mass="18589">MTPISPNHQPRGLTLPPITTLLALTITGITLLTLLTISLTLLYQRHTLLYQRHTLHLRRAREETLGRVAISNSQTGPIHGDPRESARATEPARDERDARAESTVEVNGGIWPPKDAERVEGNSGEAGGRNGTGEMVDARSGVGRGVKESRDVRVQVVEEEKEDRGKTSLT</sequence>